<evidence type="ECO:0000256" key="1">
    <source>
        <dbReference type="ARBA" id="ARBA00022723"/>
    </source>
</evidence>
<keyword evidence="6" id="KW-0812">Transmembrane</keyword>
<keyword evidence="6" id="KW-1133">Transmembrane helix</keyword>
<protein>
    <submittedName>
        <fullName evidence="9">Uncharacterized protein At4g04775-like</fullName>
    </submittedName>
</protein>
<evidence type="ECO:0000256" key="4">
    <source>
        <dbReference type="PROSITE-ProRule" id="PRU01343"/>
    </source>
</evidence>
<dbReference type="RefSeq" id="XP_018463959.1">
    <property type="nucleotide sequence ID" value="XM_018608457.1"/>
</dbReference>
<dbReference type="OrthoDB" id="1112705at2759"/>
<gene>
    <name evidence="9" type="primary">LOC108835171</name>
</gene>
<dbReference type="GeneID" id="108835171"/>
<dbReference type="GO" id="GO:0008270">
    <property type="term" value="F:zinc ion binding"/>
    <property type="evidence" value="ECO:0007669"/>
    <property type="project" value="UniProtKB-KW"/>
</dbReference>
<keyword evidence="1" id="KW-0479">Metal-binding</keyword>
<evidence type="ECO:0000313" key="9">
    <source>
        <dbReference type="RefSeq" id="XP_018463959.1"/>
    </source>
</evidence>
<evidence type="ECO:0000256" key="6">
    <source>
        <dbReference type="SAM" id="Phobius"/>
    </source>
</evidence>
<dbReference type="Proteomes" id="UP000504610">
    <property type="component" value="Chromosome 6"/>
</dbReference>
<sequence length="157" mass="17228">MAGGRITTSGQSRGSSSAGRRPSRGAGRFFGVPKKCWCGELMVTLTSNSDQNPYRRYLRCSFAAEKKLENDNHIFKWVDEALLNEVETLSLQNGRLEEVINSISSNIENEGSETNIMSRVEDALTAQNANMKHTMIAVVIGSLTLVGLMGVLCLTRN</sequence>
<keyword evidence="3" id="KW-0862">Zinc</keyword>
<evidence type="ECO:0000256" key="3">
    <source>
        <dbReference type="ARBA" id="ARBA00022833"/>
    </source>
</evidence>
<accession>A0A6J0LVY0</accession>
<feature type="domain" description="GRF-type" evidence="7">
    <location>
        <begin position="36"/>
        <end position="81"/>
    </location>
</feature>
<keyword evidence="2 4" id="KW-0863">Zinc-finger</keyword>
<evidence type="ECO:0000313" key="8">
    <source>
        <dbReference type="Proteomes" id="UP000504610"/>
    </source>
</evidence>
<dbReference type="PANTHER" id="PTHR33248">
    <property type="entry name" value="ZINC ION-BINDING PROTEIN"/>
    <property type="match status" value="1"/>
</dbReference>
<feature type="transmembrane region" description="Helical" evidence="6">
    <location>
        <begin position="135"/>
        <end position="154"/>
    </location>
</feature>
<feature type="region of interest" description="Disordered" evidence="5">
    <location>
        <begin position="1"/>
        <end position="26"/>
    </location>
</feature>
<evidence type="ECO:0000256" key="5">
    <source>
        <dbReference type="SAM" id="MobiDB-lite"/>
    </source>
</evidence>
<reference evidence="9" key="2">
    <citation type="submission" date="2025-08" db="UniProtKB">
        <authorList>
            <consortium name="RefSeq"/>
        </authorList>
    </citation>
    <scope>IDENTIFICATION</scope>
    <source>
        <tissue evidence="9">Leaf</tissue>
    </source>
</reference>
<proteinExistence type="predicted"/>
<keyword evidence="6" id="KW-0472">Membrane</keyword>
<dbReference type="AlphaFoldDB" id="A0A6J0LVY0"/>
<organism evidence="8 9">
    <name type="scientific">Raphanus sativus</name>
    <name type="common">Radish</name>
    <name type="synonym">Raphanus raphanistrum var. sativus</name>
    <dbReference type="NCBI Taxonomy" id="3726"/>
    <lineage>
        <taxon>Eukaryota</taxon>
        <taxon>Viridiplantae</taxon>
        <taxon>Streptophyta</taxon>
        <taxon>Embryophyta</taxon>
        <taxon>Tracheophyta</taxon>
        <taxon>Spermatophyta</taxon>
        <taxon>Magnoliopsida</taxon>
        <taxon>eudicotyledons</taxon>
        <taxon>Gunneridae</taxon>
        <taxon>Pentapetalae</taxon>
        <taxon>rosids</taxon>
        <taxon>malvids</taxon>
        <taxon>Brassicales</taxon>
        <taxon>Brassicaceae</taxon>
        <taxon>Brassiceae</taxon>
        <taxon>Raphanus</taxon>
    </lineage>
</organism>
<dbReference type="PROSITE" id="PS51999">
    <property type="entry name" value="ZF_GRF"/>
    <property type="match status" value="1"/>
</dbReference>
<reference evidence="8" key="1">
    <citation type="journal article" date="2019" name="Database">
        <title>The radish genome database (RadishGD): an integrated information resource for radish genomics.</title>
        <authorList>
            <person name="Yu H.J."/>
            <person name="Baek S."/>
            <person name="Lee Y.J."/>
            <person name="Cho A."/>
            <person name="Mun J.H."/>
        </authorList>
    </citation>
    <scope>NUCLEOTIDE SEQUENCE [LARGE SCALE GENOMIC DNA]</scope>
    <source>
        <strain evidence="8">cv. WK10039</strain>
    </source>
</reference>
<name>A0A6J0LVY0_RAPSA</name>
<keyword evidence="8" id="KW-1185">Reference proteome</keyword>
<evidence type="ECO:0000256" key="2">
    <source>
        <dbReference type="ARBA" id="ARBA00022771"/>
    </source>
</evidence>
<dbReference type="KEGG" id="rsz:108835171"/>
<evidence type="ECO:0000259" key="7">
    <source>
        <dbReference type="PROSITE" id="PS51999"/>
    </source>
</evidence>
<dbReference type="InterPro" id="IPR010666">
    <property type="entry name" value="Znf_GRF"/>
</dbReference>